<feature type="transmembrane region" description="Helical" evidence="6">
    <location>
        <begin position="301"/>
        <end position="324"/>
    </location>
</feature>
<dbReference type="PANTHER" id="PTHR43385">
    <property type="entry name" value="RIBOFLAVIN TRANSPORTER RIBJ"/>
    <property type="match status" value="1"/>
</dbReference>
<feature type="transmembrane region" description="Helical" evidence="6">
    <location>
        <begin position="97"/>
        <end position="120"/>
    </location>
</feature>
<feature type="transmembrane region" description="Helical" evidence="6">
    <location>
        <begin position="132"/>
        <end position="153"/>
    </location>
</feature>
<dbReference type="PANTHER" id="PTHR43385:SF1">
    <property type="entry name" value="RIBOFLAVIN TRANSPORTER RIBJ"/>
    <property type="match status" value="1"/>
</dbReference>
<dbReference type="AlphaFoldDB" id="A0A918XNZ3"/>
<dbReference type="InterPro" id="IPR052983">
    <property type="entry name" value="MFS_Riboflavin_Transporter"/>
</dbReference>
<feature type="transmembrane region" description="Helical" evidence="6">
    <location>
        <begin position="273"/>
        <end position="295"/>
    </location>
</feature>
<feature type="transmembrane region" description="Helical" evidence="6">
    <location>
        <begin position="367"/>
        <end position="388"/>
    </location>
</feature>
<reference evidence="7" key="1">
    <citation type="journal article" date="2014" name="Int. J. Syst. Evol. Microbiol.">
        <title>Complete genome sequence of Corynebacterium casei LMG S-19264T (=DSM 44701T), isolated from a smear-ripened cheese.</title>
        <authorList>
            <consortium name="US DOE Joint Genome Institute (JGI-PGF)"/>
            <person name="Walter F."/>
            <person name="Albersmeier A."/>
            <person name="Kalinowski J."/>
            <person name="Ruckert C."/>
        </authorList>
    </citation>
    <scope>NUCLEOTIDE SEQUENCE</scope>
    <source>
        <strain evidence="7">KCTC 42651</strain>
    </source>
</reference>
<name>A0A918XNZ3_9PROT</name>
<feature type="transmembrane region" description="Helical" evidence="6">
    <location>
        <begin position="336"/>
        <end position="361"/>
    </location>
</feature>
<comment type="caution">
    <text evidence="7">The sequence shown here is derived from an EMBL/GenBank/DDBJ whole genome shotgun (WGS) entry which is preliminary data.</text>
</comment>
<feature type="transmembrane region" description="Helical" evidence="6">
    <location>
        <begin position="41"/>
        <end position="61"/>
    </location>
</feature>
<feature type="transmembrane region" description="Helical" evidence="6">
    <location>
        <begin position="247"/>
        <end position="266"/>
    </location>
</feature>
<feature type="transmembrane region" description="Helical" evidence="6">
    <location>
        <begin position="159"/>
        <end position="178"/>
    </location>
</feature>
<dbReference type="SUPFAM" id="SSF103473">
    <property type="entry name" value="MFS general substrate transporter"/>
    <property type="match status" value="1"/>
</dbReference>
<comment type="subcellular location">
    <subcellularLocation>
        <location evidence="1">Membrane</location>
        <topology evidence="1">Multi-pass membrane protein</topology>
    </subcellularLocation>
</comment>
<evidence type="ECO:0000256" key="3">
    <source>
        <dbReference type="ARBA" id="ARBA00022692"/>
    </source>
</evidence>
<keyword evidence="3 6" id="KW-0812">Transmembrane</keyword>
<evidence type="ECO:0000256" key="1">
    <source>
        <dbReference type="ARBA" id="ARBA00004141"/>
    </source>
</evidence>
<feature type="transmembrane region" description="Helical" evidence="6">
    <location>
        <begin position="213"/>
        <end position="235"/>
    </location>
</feature>
<evidence type="ECO:0000256" key="4">
    <source>
        <dbReference type="ARBA" id="ARBA00022989"/>
    </source>
</evidence>
<dbReference type="Proteomes" id="UP000630353">
    <property type="component" value="Unassembled WGS sequence"/>
</dbReference>
<dbReference type="RefSeq" id="WP_229836390.1">
    <property type="nucleotide sequence ID" value="NZ_BMZS01000002.1"/>
</dbReference>
<reference evidence="7" key="2">
    <citation type="submission" date="2020-09" db="EMBL/GenBank/DDBJ databases">
        <authorList>
            <person name="Sun Q."/>
            <person name="Kim S."/>
        </authorList>
    </citation>
    <scope>NUCLEOTIDE SEQUENCE</scope>
    <source>
        <strain evidence="7">KCTC 42651</strain>
    </source>
</reference>
<dbReference type="EMBL" id="BMZS01000002">
    <property type="protein sequence ID" value="GHD43348.1"/>
    <property type="molecule type" value="Genomic_DNA"/>
</dbReference>
<feature type="transmembrane region" description="Helical" evidence="6">
    <location>
        <begin position="73"/>
        <end position="91"/>
    </location>
</feature>
<dbReference type="Gene3D" id="1.20.1250.20">
    <property type="entry name" value="MFS general substrate transporter like domains"/>
    <property type="match status" value="1"/>
</dbReference>
<keyword evidence="2" id="KW-0813">Transport</keyword>
<gene>
    <name evidence="7" type="ORF">GCM10017083_09370</name>
</gene>
<dbReference type="InterPro" id="IPR036259">
    <property type="entry name" value="MFS_trans_sf"/>
</dbReference>
<keyword evidence="4 6" id="KW-1133">Transmembrane helix</keyword>
<dbReference type="InterPro" id="IPR011701">
    <property type="entry name" value="MFS"/>
</dbReference>
<evidence type="ECO:0000256" key="6">
    <source>
        <dbReference type="SAM" id="Phobius"/>
    </source>
</evidence>
<dbReference type="GO" id="GO:0022857">
    <property type="term" value="F:transmembrane transporter activity"/>
    <property type="evidence" value="ECO:0007669"/>
    <property type="project" value="InterPro"/>
</dbReference>
<accession>A0A918XNZ3</accession>
<dbReference type="Pfam" id="PF07690">
    <property type="entry name" value="MFS_1"/>
    <property type="match status" value="1"/>
</dbReference>
<keyword evidence="5 6" id="KW-0472">Membrane</keyword>
<keyword evidence="8" id="KW-1185">Reference proteome</keyword>
<proteinExistence type="predicted"/>
<organism evidence="7 8">
    <name type="scientific">Thalassobaculum fulvum</name>
    <dbReference type="NCBI Taxonomy" id="1633335"/>
    <lineage>
        <taxon>Bacteria</taxon>
        <taxon>Pseudomonadati</taxon>
        <taxon>Pseudomonadota</taxon>
        <taxon>Alphaproteobacteria</taxon>
        <taxon>Rhodospirillales</taxon>
        <taxon>Thalassobaculaceae</taxon>
        <taxon>Thalassobaculum</taxon>
    </lineage>
</organism>
<evidence type="ECO:0000313" key="8">
    <source>
        <dbReference type="Proteomes" id="UP000630353"/>
    </source>
</evidence>
<sequence>MISRRAVWSLAIAETVVWAGTLYLFPALLTHWEADLGWSKTTLAGAFTLAVLISAASAPVAGRLIDAGHGVRLLTWGTVAAAVLVALLSQVREVWQFYAVWAVLGVAAAACLYEPCSAFLVRTQGADARRVLTLITLVTGFASALAFAGANAIAGPWGWRAAVLAFAAMMLVVATPLFHLGGRDADRGTADLRVGPARAGSGALHAALRRPAFWLLATAFPMIALNHGILITHLLPMLAERGVSPGVAVLAASGIGPMQVVGRLLMMSVERRVSMNVVCGLSFALMAGGVVALILAEASPVLLAVFVILEGAGYGVTAITRPVVSATVLGRDGFGAISGALALPFITASAMAPTLAAAVWSVAGYDAVRIGLLGLLAVAAVSFFLAIASSRRR</sequence>
<evidence type="ECO:0000313" key="7">
    <source>
        <dbReference type="EMBL" id="GHD43348.1"/>
    </source>
</evidence>
<feature type="transmembrane region" description="Helical" evidence="6">
    <location>
        <begin position="7"/>
        <end position="29"/>
    </location>
</feature>
<protein>
    <submittedName>
        <fullName evidence="7">MFS transporter</fullName>
    </submittedName>
</protein>
<evidence type="ECO:0000256" key="2">
    <source>
        <dbReference type="ARBA" id="ARBA00022448"/>
    </source>
</evidence>
<dbReference type="GO" id="GO:0016020">
    <property type="term" value="C:membrane"/>
    <property type="evidence" value="ECO:0007669"/>
    <property type="project" value="UniProtKB-SubCell"/>
</dbReference>
<evidence type="ECO:0000256" key="5">
    <source>
        <dbReference type="ARBA" id="ARBA00023136"/>
    </source>
</evidence>